<name>A0A9W6HXI4_9ACTN</name>
<dbReference type="GO" id="GO:0008270">
    <property type="term" value="F:zinc ion binding"/>
    <property type="evidence" value="ECO:0007669"/>
    <property type="project" value="InterPro"/>
</dbReference>
<reference evidence="4" key="1">
    <citation type="journal article" date="2014" name="Int. J. Syst. Evol. Microbiol.">
        <title>Complete genome sequence of Corynebacterium casei LMG S-19264T (=DSM 44701T), isolated from a smear-ripened cheese.</title>
        <authorList>
            <consortium name="US DOE Joint Genome Institute (JGI-PGF)"/>
            <person name="Walter F."/>
            <person name="Albersmeier A."/>
            <person name="Kalinowski J."/>
            <person name="Ruckert C."/>
        </authorList>
    </citation>
    <scope>NUCLEOTIDE SEQUENCE</scope>
    <source>
        <strain evidence="4">VKM Ac-2007</strain>
    </source>
</reference>
<dbReference type="PANTHER" id="PTHR10819">
    <property type="entry name" value="PHOSPHOTRIESTERASE-RELATED"/>
    <property type="match status" value="1"/>
</dbReference>
<gene>
    <name evidence="4" type="ORF">GCM10017600_08890</name>
</gene>
<evidence type="ECO:0000313" key="5">
    <source>
        <dbReference type="Proteomes" id="UP001143474"/>
    </source>
</evidence>
<organism evidence="4 5">
    <name type="scientific">Streptosporangium carneum</name>
    <dbReference type="NCBI Taxonomy" id="47481"/>
    <lineage>
        <taxon>Bacteria</taxon>
        <taxon>Bacillati</taxon>
        <taxon>Actinomycetota</taxon>
        <taxon>Actinomycetes</taxon>
        <taxon>Streptosporangiales</taxon>
        <taxon>Streptosporangiaceae</taxon>
        <taxon>Streptosporangium</taxon>
    </lineage>
</organism>
<dbReference type="GO" id="GO:0016788">
    <property type="term" value="F:hydrolase activity, acting on ester bonds"/>
    <property type="evidence" value="ECO:0007669"/>
    <property type="project" value="InterPro"/>
</dbReference>
<dbReference type="PANTHER" id="PTHR10819:SF3">
    <property type="entry name" value="PHOSPHOTRIESTERASE-RELATED PROTEIN"/>
    <property type="match status" value="1"/>
</dbReference>
<evidence type="ECO:0000256" key="1">
    <source>
        <dbReference type="ARBA" id="ARBA00022723"/>
    </source>
</evidence>
<dbReference type="InterPro" id="IPR001559">
    <property type="entry name" value="Phosphotriesterase"/>
</dbReference>
<comment type="caution">
    <text evidence="3">Lacks conserved residue(s) required for the propagation of feature annotation.</text>
</comment>
<evidence type="ECO:0000256" key="2">
    <source>
        <dbReference type="ARBA" id="ARBA00022801"/>
    </source>
</evidence>
<keyword evidence="2" id="KW-0378">Hydrolase</keyword>
<dbReference type="PROSITE" id="PS01322">
    <property type="entry name" value="PHOSPHOTRIESTERASE_1"/>
    <property type="match status" value="1"/>
</dbReference>
<dbReference type="AlphaFoldDB" id="A0A9W6HXI4"/>
<dbReference type="InterPro" id="IPR032466">
    <property type="entry name" value="Metal_Hydrolase"/>
</dbReference>
<proteinExistence type="inferred from homology"/>
<comment type="caution">
    <text evidence="4">The sequence shown here is derived from an EMBL/GenBank/DDBJ whole genome shotgun (WGS) entry which is preliminary data.</text>
</comment>
<keyword evidence="5" id="KW-1185">Reference proteome</keyword>
<dbReference type="Gene3D" id="3.20.20.140">
    <property type="entry name" value="Metal-dependent hydrolases"/>
    <property type="match status" value="1"/>
</dbReference>
<sequence>MIFYVILARVSTTDSTAGAVHASTAAHASRETAVTVTGGVAPSSLGATLPHEHLLSDFAPPGDTAESWARVGRVRPSGASRLQLYRAPLTMELLGEIGMGAPNRDDWLLGEEELAANEAAAFKLAGGGTLVDVTSVGLGRDPAGLRRIAETTGLNVVMGSGWYHPAWVEGLADRDVESLTEEIVRDLVEGVDGVRAGIIGELAALDPEEPAERAVLVAAARASAATGAAITLDRSGDPAVQQRVLDLLAEEGADLTRVAVGHCDALSPRPDELEPLLERGVFVQFDQLGRLPSALSVSDDQDVVAAVLELARRGHAERILLSQDVSTKSQLLAYGGGGYGFILQQFVPYMRMLGADDALIESVTVRNPRRLLTIQTPKADS</sequence>
<evidence type="ECO:0000313" key="4">
    <source>
        <dbReference type="EMBL" id="GLK07484.1"/>
    </source>
</evidence>
<dbReference type="PROSITE" id="PS51347">
    <property type="entry name" value="PHOSPHOTRIESTERASE_2"/>
    <property type="match status" value="1"/>
</dbReference>
<evidence type="ECO:0000256" key="3">
    <source>
        <dbReference type="PROSITE-ProRule" id="PRU00679"/>
    </source>
</evidence>
<dbReference type="Pfam" id="PF02126">
    <property type="entry name" value="PTE"/>
    <property type="match status" value="1"/>
</dbReference>
<dbReference type="SUPFAM" id="SSF51556">
    <property type="entry name" value="Metallo-dependent hydrolases"/>
    <property type="match status" value="1"/>
</dbReference>
<accession>A0A9W6HXI4</accession>
<reference evidence="4" key="2">
    <citation type="submission" date="2023-01" db="EMBL/GenBank/DDBJ databases">
        <authorList>
            <person name="Sun Q."/>
            <person name="Evtushenko L."/>
        </authorList>
    </citation>
    <scope>NUCLEOTIDE SEQUENCE</scope>
    <source>
        <strain evidence="4">VKM Ac-2007</strain>
    </source>
</reference>
<dbReference type="EMBL" id="BSEV01000001">
    <property type="protein sequence ID" value="GLK07484.1"/>
    <property type="molecule type" value="Genomic_DNA"/>
</dbReference>
<dbReference type="InterPro" id="IPR017947">
    <property type="entry name" value="AryldialkylPase_Zn-BS"/>
</dbReference>
<dbReference type="Proteomes" id="UP001143474">
    <property type="component" value="Unassembled WGS sequence"/>
</dbReference>
<comment type="similarity">
    <text evidence="3">Belongs to the metallo-dependent hydrolases superfamily. Phosphotriesterase family.</text>
</comment>
<protein>
    <submittedName>
        <fullName evidence="4">Aryldialkylphosphatase</fullName>
    </submittedName>
</protein>
<keyword evidence="1" id="KW-0479">Metal-binding</keyword>